<keyword evidence="6" id="KW-1185">Reference proteome</keyword>
<dbReference type="InterPro" id="IPR036907">
    <property type="entry name" value="5'-Nucleotdase_C_sf"/>
</dbReference>
<dbReference type="SUPFAM" id="SSF55816">
    <property type="entry name" value="5'-nucleotidase (syn. UDP-sugar hydrolase), C-terminal domain"/>
    <property type="match status" value="1"/>
</dbReference>
<dbReference type="InterPro" id="IPR004843">
    <property type="entry name" value="Calcineurin-like_PHP"/>
</dbReference>
<dbReference type="Pfam" id="PF02872">
    <property type="entry name" value="5_nucleotid_C"/>
    <property type="match status" value="1"/>
</dbReference>
<dbReference type="Gene3D" id="3.90.780.10">
    <property type="entry name" value="5'-Nucleotidase, C-terminal domain"/>
    <property type="match status" value="1"/>
</dbReference>
<feature type="transmembrane region" description="Helical" evidence="2">
    <location>
        <begin position="726"/>
        <end position="747"/>
    </location>
</feature>
<dbReference type="PANTHER" id="PTHR11575:SF24">
    <property type="entry name" value="5'-NUCLEOTIDASE"/>
    <property type="match status" value="1"/>
</dbReference>
<evidence type="ECO:0000256" key="1">
    <source>
        <dbReference type="ARBA" id="ARBA00022729"/>
    </source>
</evidence>
<dbReference type="GO" id="GO:0000166">
    <property type="term" value="F:nucleotide binding"/>
    <property type="evidence" value="ECO:0007669"/>
    <property type="project" value="InterPro"/>
</dbReference>
<evidence type="ECO:0000259" key="3">
    <source>
        <dbReference type="Pfam" id="PF00149"/>
    </source>
</evidence>
<dbReference type="PANTHER" id="PTHR11575">
    <property type="entry name" value="5'-NUCLEOTIDASE-RELATED"/>
    <property type="match status" value="1"/>
</dbReference>
<keyword evidence="2" id="KW-0472">Membrane</keyword>
<dbReference type="InterPro" id="IPR006179">
    <property type="entry name" value="5_nucleotidase/apyrase"/>
</dbReference>
<dbReference type="PROSITE" id="PS00786">
    <property type="entry name" value="5_NUCLEOTIDASE_2"/>
    <property type="match status" value="1"/>
</dbReference>
<protein>
    <submittedName>
        <fullName evidence="5">5'-nucleotidase C-terminal domain-containing protein</fullName>
    </submittedName>
</protein>
<dbReference type="Proteomes" id="UP000659630">
    <property type="component" value="Unassembled WGS sequence"/>
</dbReference>
<organism evidence="5 6">
    <name type="scientific">Anaerofilum hominis</name>
    <dbReference type="NCBI Taxonomy" id="2763016"/>
    <lineage>
        <taxon>Bacteria</taxon>
        <taxon>Bacillati</taxon>
        <taxon>Bacillota</taxon>
        <taxon>Clostridia</taxon>
        <taxon>Eubacteriales</taxon>
        <taxon>Oscillospiraceae</taxon>
        <taxon>Anaerofilum</taxon>
    </lineage>
</organism>
<dbReference type="Gene3D" id="3.60.21.10">
    <property type="match status" value="1"/>
</dbReference>
<dbReference type="InterPro" id="IPR029052">
    <property type="entry name" value="Metallo-depent_PP-like"/>
</dbReference>
<dbReference type="GO" id="GO:0009166">
    <property type="term" value="P:nucleotide catabolic process"/>
    <property type="evidence" value="ECO:0007669"/>
    <property type="project" value="InterPro"/>
</dbReference>
<name>A0A923KY92_9FIRM</name>
<evidence type="ECO:0000256" key="2">
    <source>
        <dbReference type="SAM" id="Phobius"/>
    </source>
</evidence>
<evidence type="ECO:0000259" key="4">
    <source>
        <dbReference type="Pfam" id="PF02872"/>
    </source>
</evidence>
<keyword evidence="1" id="KW-0732">Signal</keyword>
<keyword evidence="2" id="KW-0812">Transmembrane</keyword>
<accession>A0A923KY92</accession>
<dbReference type="GO" id="GO:0046872">
    <property type="term" value="F:metal ion binding"/>
    <property type="evidence" value="ECO:0007669"/>
    <property type="project" value="InterPro"/>
</dbReference>
<dbReference type="RefSeq" id="WP_186888061.1">
    <property type="nucleotide sequence ID" value="NZ_JACONZ010000003.1"/>
</dbReference>
<feature type="domain" description="Calcineurin-like phosphoesterase" evidence="3">
    <location>
        <begin position="35"/>
        <end position="256"/>
    </location>
</feature>
<evidence type="ECO:0000313" key="5">
    <source>
        <dbReference type="EMBL" id="MBC5581694.1"/>
    </source>
</evidence>
<evidence type="ECO:0000313" key="6">
    <source>
        <dbReference type="Proteomes" id="UP000659630"/>
    </source>
</evidence>
<dbReference type="GO" id="GO:0016788">
    <property type="term" value="F:hydrolase activity, acting on ester bonds"/>
    <property type="evidence" value="ECO:0007669"/>
    <property type="project" value="InterPro"/>
</dbReference>
<comment type="caution">
    <text evidence="5">The sequence shown here is derived from an EMBL/GenBank/DDBJ whole genome shotgun (WGS) entry which is preliminary data.</text>
</comment>
<feature type="domain" description="5'-Nucleotidase C-terminal" evidence="4">
    <location>
        <begin position="356"/>
        <end position="552"/>
    </location>
</feature>
<dbReference type="InterPro" id="IPR008334">
    <property type="entry name" value="5'-Nucleotdase_C"/>
</dbReference>
<reference evidence="5" key="1">
    <citation type="submission" date="2020-08" db="EMBL/GenBank/DDBJ databases">
        <title>Genome public.</title>
        <authorList>
            <person name="Liu C."/>
            <person name="Sun Q."/>
        </authorList>
    </citation>
    <scope>NUCLEOTIDE SEQUENCE</scope>
    <source>
        <strain evidence="5">BX8</strain>
    </source>
</reference>
<dbReference type="SUPFAM" id="SSF56300">
    <property type="entry name" value="Metallo-dependent phosphatases"/>
    <property type="match status" value="1"/>
</dbReference>
<dbReference type="Pfam" id="PF00149">
    <property type="entry name" value="Metallophos"/>
    <property type="match status" value="1"/>
</dbReference>
<dbReference type="InterPro" id="IPR006146">
    <property type="entry name" value="5'-Nucleotdase_CS"/>
</dbReference>
<proteinExistence type="predicted"/>
<keyword evidence="2" id="KW-1133">Transmembrane helix</keyword>
<sequence length="753" mass="79602">MKKALRAAASLLLVFALALVVFPFPGIHAAADVVNIYHTNDVHGSVEAAFNEETEEIEKPGLDYVAALHAADENSLLVDAGDFSQGTLFANMAHGLSVVEVMNAAGYDLAVLGNHEFDFSVADLEANAKAAEFDIISANVTIDDAHAAENPTLAAMPRYVVKTVGERKIAFFSADTPELNGMVSPATLKAGGVQVRTDISALAAEIVAEIGEKEPDVDAIIAVTHCGLSAGTANETSSDIAKVKGVTAVIDGHDHQLRLGDSAVDVDGTLVVSTGSNLENVGCLTLDFSGGQVKVTSSNVREEAMALEPMASVTEVMDRWNAEFDEIKNEVVFQSEVNVWGGNIPGFTSSNEEVQASIARRGETNGGSLVADARRWKALDWLKENWNSEAYSELGLAQDTPVVVLQGGGSVRGSFRAGDVTLGQLMTAYSFGFEDAEDTYVLITPKVMYDMIEHGVNIFLSQDTETGMLEADGSIHGRFPQASGFTYVYDLTQPASSEYDKDALTMPETIGTRVQSITLEDGTVLDKNDNETKLMLVASAYEIGGGDSYWMLGALNEAEDLGGYQYIPEIATPAGNYGDAVTDYVNAVYGGKLPADAYPLASGRITRVNDPYQGAEFTSTLTFTDGGAPLANSTLTAYINGEKSEVSTDASGVLTLTLKNGANELRFIGDGYDSGSLYLDNYCGLHNAAVENNPGEVLPGGAAEAPVSSVPASADAESPAAQNNTVLIVCVVVLVVLAAAGAAFWFYRKKKNK</sequence>
<dbReference type="EMBL" id="JACONZ010000003">
    <property type="protein sequence ID" value="MBC5581694.1"/>
    <property type="molecule type" value="Genomic_DNA"/>
</dbReference>
<dbReference type="AlphaFoldDB" id="A0A923KY92"/>
<gene>
    <name evidence="5" type="ORF">H8S23_09260</name>
</gene>